<dbReference type="RefSeq" id="WP_104361891.1">
    <property type="nucleotide sequence ID" value="NZ_CP107969.1"/>
</dbReference>
<dbReference type="InterPro" id="IPR018487">
    <property type="entry name" value="Hemopexin-like_repeat"/>
</dbReference>
<reference evidence="1 2" key="1">
    <citation type="submission" date="2020-01" db="EMBL/GenBank/DDBJ databases">
        <title>Genetics and antimicrobial susceptibilities of Nocardia species isolated from the soil; a comparison with species isolated from humans.</title>
        <authorList>
            <person name="Carrasco G."/>
            <person name="Monzon S."/>
            <person name="Sansegundo M."/>
            <person name="Garcia E."/>
            <person name="Garrido N."/>
            <person name="Medina M.J."/>
            <person name="Villalon P."/>
            <person name="Ramirez-Arocha A.C."/>
            <person name="Jimenez P."/>
            <person name="Cuesta I."/>
            <person name="Valdezate S."/>
        </authorList>
    </citation>
    <scope>NUCLEOTIDE SEQUENCE [LARGE SCALE GENOMIC DNA]</scope>
    <source>
        <strain evidence="1 2">CNM20110626</strain>
    </source>
</reference>
<accession>A0A6P1CNK5</accession>
<dbReference type="SUPFAM" id="SSF55846">
    <property type="entry name" value="N-acetylmuramoyl-L-alanine amidase-like"/>
    <property type="match status" value="1"/>
</dbReference>
<dbReference type="Pfam" id="PF00045">
    <property type="entry name" value="Hemopexin"/>
    <property type="match status" value="2"/>
</dbReference>
<organism evidence="1 2">
    <name type="scientific">Nocardia cyriacigeorgica</name>
    <dbReference type="NCBI Taxonomy" id="135487"/>
    <lineage>
        <taxon>Bacteria</taxon>
        <taxon>Bacillati</taxon>
        <taxon>Actinomycetota</taxon>
        <taxon>Actinomycetes</taxon>
        <taxon>Mycobacteriales</taxon>
        <taxon>Nocardiaceae</taxon>
        <taxon>Nocardia</taxon>
    </lineage>
</organism>
<dbReference type="GO" id="GO:0009253">
    <property type="term" value="P:peptidoglycan catabolic process"/>
    <property type="evidence" value="ECO:0007669"/>
    <property type="project" value="InterPro"/>
</dbReference>
<dbReference type="EMBL" id="JAAGVB010000011">
    <property type="protein sequence ID" value="NEW32766.1"/>
    <property type="molecule type" value="Genomic_DNA"/>
</dbReference>
<dbReference type="SUPFAM" id="SSF50923">
    <property type="entry name" value="Hemopexin-like domain"/>
    <property type="match status" value="1"/>
</dbReference>
<dbReference type="GO" id="GO:0008745">
    <property type="term" value="F:N-acetylmuramoyl-L-alanine amidase activity"/>
    <property type="evidence" value="ECO:0007669"/>
    <property type="project" value="InterPro"/>
</dbReference>
<dbReference type="SMART" id="SM00120">
    <property type="entry name" value="HX"/>
    <property type="match status" value="3"/>
</dbReference>
<dbReference type="InterPro" id="IPR036505">
    <property type="entry name" value="Amidase/PGRP_sf"/>
</dbReference>
<name>A0A6P1CNK5_9NOCA</name>
<gene>
    <name evidence="1" type="ORF">GV791_09350</name>
</gene>
<dbReference type="InterPro" id="IPR036375">
    <property type="entry name" value="Hemopexin-like_dom_sf"/>
</dbReference>
<dbReference type="Proteomes" id="UP000471166">
    <property type="component" value="Unassembled WGS sequence"/>
</dbReference>
<dbReference type="Gene3D" id="2.110.10.10">
    <property type="entry name" value="Hemopexin-like domain"/>
    <property type="match status" value="2"/>
</dbReference>
<sequence>MGTGVYFLRSSEYVRYDRGNDAVDHGYPLATAPNWPGLTDVGFDTGIDTALNLGAGNLYFFKGAEYVRYRVANEEGVDFGPELISLHWPGLADRGFADNLDAAILYGNGYAYFFKGSPYVRYKVGQNEGADAGPIPIGAEWHGMDEAGFGGDLDAAITWGNGSTYFFKGDSYVRYDHADNAVASGYPLLIANHWPGMAAAGFNGGLDAAIDVIDLRQPLLGDTAQQRPASIGGPAFVDLPWRGVLHTTEGTNLSGALATLDAKKAWPHITIEPDTLTIVQHYPFSRGARALTDHGSPQNAARCIQIEIVGFASQTQDWAPERLAFIREVIRQIEDLVPIPRTSGLSFLGGGDHPANRMSVDSWRRFSGWCGHQHVPGNTHWDPGALDIDALLSA</sequence>
<proteinExistence type="predicted"/>
<dbReference type="Gene3D" id="3.40.80.10">
    <property type="entry name" value="Peptidoglycan recognition protein-like"/>
    <property type="match status" value="1"/>
</dbReference>
<evidence type="ECO:0000313" key="2">
    <source>
        <dbReference type="Proteomes" id="UP000471166"/>
    </source>
</evidence>
<evidence type="ECO:0000313" key="1">
    <source>
        <dbReference type="EMBL" id="NEW32766.1"/>
    </source>
</evidence>
<dbReference type="AlphaFoldDB" id="A0A6P1CNK5"/>
<dbReference type="PROSITE" id="PS51642">
    <property type="entry name" value="HEMOPEXIN_2"/>
    <property type="match status" value="3"/>
</dbReference>
<comment type="caution">
    <text evidence="1">The sequence shown here is derived from an EMBL/GenBank/DDBJ whole genome shotgun (WGS) entry which is preliminary data.</text>
</comment>
<protein>
    <submittedName>
        <fullName evidence="1">Uncharacterized protein</fullName>
    </submittedName>
</protein>